<dbReference type="Pfam" id="PF02367">
    <property type="entry name" value="TsaE"/>
    <property type="match status" value="1"/>
</dbReference>
<evidence type="ECO:0000313" key="11">
    <source>
        <dbReference type="EMBL" id="MFD0797826.1"/>
    </source>
</evidence>
<keyword evidence="7" id="KW-0547">Nucleotide-binding</keyword>
<gene>
    <name evidence="11" type="primary">tsaE</name>
    <name evidence="11" type="ORF">ACFQZJ_10165</name>
</gene>
<keyword evidence="6" id="KW-0479">Metal-binding</keyword>
<keyword evidence="9" id="KW-0460">Magnesium</keyword>
<reference evidence="12" key="1">
    <citation type="journal article" date="2019" name="Int. J. Syst. Evol. Microbiol.">
        <title>The Global Catalogue of Microorganisms (GCM) 10K type strain sequencing project: providing services to taxonomists for standard genome sequencing and annotation.</title>
        <authorList>
            <consortium name="The Broad Institute Genomics Platform"/>
            <consortium name="The Broad Institute Genome Sequencing Center for Infectious Disease"/>
            <person name="Wu L."/>
            <person name="Ma J."/>
        </authorList>
    </citation>
    <scope>NUCLEOTIDE SEQUENCE [LARGE SCALE GENOMIC DNA]</scope>
    <source>
        <strain evidence="12">CCUG 61948</strain>
    </source>
</reference>
<keyword evidence="8" id="KW-0067">ATP-binding</keyword>
<evidence type="ECO:0000256" key="4">
    <source>
        <dbReference type="ARBA" id="ARBA00022490"/>
    </source>
</evidence>
<dbReference type="NCBIfam" id="TIGR00150">
    <property type="entry name" value="T6A_YjeE"/>
    <property type="match status" value="1"/>
</dbReference>
<comment type="similarity">
    <text evidence="2">Belongs to the TsaE family.</text>
</comment>
<evidence type="ECO:0000256" key="8">
    <source>
        <dbReference type="ARBA" id="ARBA00022840"/>
    </source>
</evidence>
<dbReference type="Gene3D" id="3.40.50.300">
    <property type="entry name" value="P-loop containing nucleotide triphosphate hydrolases"/>
    <property type="match status" value="1"/>
</dbReference>
<evidence type="ECO:0000256" key="10">
    <source>
        <dbReference type="ARBA" id="ARBA00032441"/>
    </source>
</evidence>
<keyword evidence="4" id="KW-0963">Cytoplasm</keyword>
<evidence type="ECO:0000256" key="3">
    <source>
        <dbReference type="ARBA" id="ARBA00019010"/>
    </source>
</evidence>
<dbReference type="InterPro" id="IPR027417">
    <property type="entry name" value="P-loop_NTPase"/>
</dbReference>
<evidence type="ECO:0000256" key="6">
    <source>
        <dbReference type="ARBA" id="ARBA00022723"/>
    </source>
</evidence>
<evidence type="ECO:0000256" key="1">
    <source>
        <dbReference type="ARBA" id="ARBA00004496"/>
    </source>
</evidence>
<accession>A0ABW3B4L5</accession>
<name>A0ABW3B4L5_9FLAO</name>
<keyword evidence="5" id="KW-0819">tRNA processing</keyword>
<evidence type="ECO:0000256" key="5">
    <source>
        <dbReference type="ARBA" id="ARBA00022694"/>
    </source>
</evidence>
<comment type="subcellular location">
    <subcellularLocation>
        <location evidence="1">Cytoplasm</location>
    </subcellularLocation>
</comment>
<evidence type="ECO:0000256" key="7">
    <source>
        <dbReference type="ARBA" id="ARBA00022741"/>
    </source>
</evidence>
<sequence>MKNSSYSENQINQITKEIIASVSTKCLAFYAPMGAGKTTLIKELVKELGSTDTVSSPTFGLVNEYHDSNGAILAYHFDFYRLEDEMEAMDMGLEDYLNSDAWIFMEWPEKIPSLLPRDTTRIEIEILSPKQRRIKY</sequence>
<keyword evidence="12" id="KW-1185">Reference proteome</keyword>
<dbReference type="Proteomes" id="UP001597012">
    <property type="component" value="Unassembled WGS sequence"/>
</dbReference>
<dbReference type="SUPFAM" id="SSF52540">
    <property type="entry name" value="P-loop containing nucleoside triphosphate hydrolases"/>
    <property type="match status" value="1"/>
</dbReference>
<dbReference type="EMBL" id="JBHTHY010000006">
    <property type="protein sequence ID" value="MFD0797826.1"/>
    <property type="molecule type" value="Genomic_DNA"/>
</dbReference>
<dbReference type="PANTHER" id="PTHR33540:SF2">
    <property type="entry name" value="TRNA THREONYLCARBAMOYLADENOSINE BIOSYNTHESIS PROTEIN TSAE"/>
    <property type="match status" value="1"/>
</dbReference>
<proteinExistence type="inferred from homology"/>
<evidence type="ECO:0000256" key="2">
    <source>
        <dbReference type="ARBA" id="ARBA00007599"/>
    </source>
</evidence>
<dbReference type="InterPro" id="IPR003442">
    <property type="entry name" value="T6A_TsaE"/>
</dbReference>
<comment type="caution">
    <text evidence="11">The sequence shown here is derived from an EMBL/GenBank/DDBJ whole genome shotgun (WGS) entry which is preliminary data.</text>
</comment>
<organism evidence="11 12">
    <name type="scientific">Maribacter chungangensis</name>
    <dbReference type="NCBI Taxonomy" id="1069117"/>
    <lineage>
        <taxon>Bacteria</taxon>
        <taxon>Pseudomonadati</taxon>
        <taxon>Bacteroidota</taxon>
        <taxon>Flavobacteriia</taxon>
        <taxon>Flavobacteriales</taxon>
        <taxon>Flavobacteriaceae</taxon>
        <taxon>Maribacter</taxon>
    </lineage>
</organism>
<protein>
    <recommendedName>
        <fullName evidence="3">tRNA threonylcarbamoyladenosine biosynthesis protein TsaE</fullName>
    </recommendedName>
    <alternativeName>
        <fullName evidence="10">t(6)A37 threonylcarbamoyladenosine biosynthesis protein TsaE</fullName>
    </alternativeName>
</protein>
<evidence type="ECO:0000256" key="9">
    <source>
        <dbReference type="ARBA" id="ARBA00022842"/>
    </source>
</evidence>
<dbReference type="PANTHER" id="PTHR33540">
    <property type="entry name" value="TRNA THREONYLCARBAMOYLADENOSINE BIOSYNTHESIS PROTEIN TSAE"/>
    <property type="match status" value="1"/>
</dbReference>
<evidence type="ECO:0000313" key="12">
    <source>
        <dbReference type="Proteomes" id="UP001597012"/>
    </source>
</evidence>